<evidence type="ECO:0000313" key="5">
    <source>
        <dbReference type="Proteomes" id="UP000728032"/>
    </source>
</evidence>
<reference evidence="4" key="1">
    <citation type="submission" date="2020-11" db="EMBL/GenBank/DDBJ databases">
        <authorList>
            <person name="Tran Van P."/>
        </authorList>
    </citation>
    <scope>NUCLEOTIDE SEQUENCE</scope>
</reference>
<gene>
    <name evidence="4" type="ORF">ONB1V03_LOCUS9719</name>
</gene>
<dbReference type="InterPro" id="IPR016024">
    <property type="entry name" value="ARM-type_fold"/>
</dbReference>
<feature type="non-terminal residue" evidence="4">
    <location>
        <position position="1"/>
    </location>
</feature>
<dbReference type="SUPFAM" id="SSF52540">
    <property type="entry name" value="P-loop containing nucleoside triphosphate hydrolases"/>
    <property type="match status" value="1"/>
</dbReference>
<proteinExistence type="predicted"/>
<dbReference type="Gene3D" id="1.25.10.10">
    <property type="entry name" value="Leucine-rich Repeat Variant"/>
    <property type="match status" value="1"/>
</dbReference>
<name>A0A7R9QQ53_9ACAR</name>
<dbReference type="InterPro" id="IPR011989">
    <property type="entry name" value="ARM-like"/>
</dbReference>
<dbReference type="Gene3D" id="3.30.40.10">
    <property type="entry name" value="Zinc/RING finger domain, C3HC4 (zinc finger)"/>
    <property type="match status" value="1"/>
</dbReference>
<evidence type="ECO:0000313" key="4">
    <source>
        <dbReference type="EMBL" id="CAD7653061.1"/>
    </source>
</evidence>
<dbReference type="Pfam" id="PF22964">
    <property type="entry name" value="ZER1-like_2nd"/>
    <property type="match status" value="1"/>
</dbReference>
<dbReference type="Pfam" id="PF00005">
    <property type="entry name" value="ABC_tran"/>
    <property type="match status" value="1"/>
</dbReference>
<dbReference type="InterPro" id="IPR013083">
    <property type="entry name" value="Znf_RING/FYVE/PHD"/>
</dbReference>
<dbReference type="OrthoDB" id="6479682at2759"/>
<dbReference type="PANTHER" id="PTHR43038:SF3">
    <property type="entry name" value="ABC TRANSPORTER G FAMILY MEMBER 20 ISOFORM X1"/>
    <property type="match status" value="1"/>
</dbReference>
<keyword evidence="5" id="KW-1185">Reference proteome</keyword>
<sequence length="712" mass="80915">MPQEIALFNILNYYGLIYGLKSDAINSRINELHELLDLPKLDKRIDCISGGQQRLVSLSVALIHSPKLLVLDEPTVGIDSLIRSHTTVIISTHYMEEAGNASHICFLYEGHCLAFGPPKQLLRAHGCTHLDDFSDNFKHRLLDYNDMTDNEIKSATIKVYVDMSETVVAYFGQITSMDHNPRAYLMPIEFSCRYFGDLLAINISHYLMPGFILGVIRTLNLIFTANFAFHLIHERKEGFLDRGLVAGINSMEIYVIQMLIGIASIVLCEWMASGVLWPHESLSSLLQNVLMIAPLTTSTQSLRYIAYRGWTLFGNIQDLGEIMAGYESERFVGLSAVDKTHYTCSICQDILCAPFCEQCIHNWLKTHNTCPNDLKTLTITGLLKPTRQFMNGLGKLQIRCDFKDKGCEQLINLEDLTLHTNSCRFRFKPQKCDKCLCDLDFFGHNCIQSLLRLNQKANQEIEAMKRQPMFTIPFVIGNNSQPKFGNTEPMFGDNNNLHLFEIILYTLTNDGNESTLKLGIYLLYKLSCDHTIQQKKFVSDFGVIDKILAIIDSKIQANVCDDCMEIGWALMWNLTDETPVNCLQFLENNVLLTNMTGLLANIAECQDMRTRLMTTSNGDTDWQTFLPIDCKRDNIDMALENAKYCLLLAKENGIKVLEELMKRGDIAPHIKQLCSLTLYQFELFCNHSNVDQLQVSDSIDIPTDFLSRLKIN</sequence>
<dbReference type="EMBL" id="CAJPVJ010006219">
    <property type="protein sequence ID" value="CAG2170248.1"/>
    <property type="molecule type" value="Genomic_DNA"/>
</dbReference>
<keyword evidence="1" id="KW-1133">Transmembrane helix</keyword>
<dbReference type="PANTHER" id="PTHR43038">
    <property type="entry name" value="ATP-BINDING CASSETTE, SUB-FAMILY H, MEMBER 1"/>
    <property type="match status" value="1"/>
</dbReference>
<feature type="domain" description="ABC transporter" evidence="2">
    <location>
        <begin position="24"/>
        <end position="75"/>
    </location>
</feature>
<dbReference type="Gene3D" id="3.40.50.300">
    <property type="entry name" value="P-loop containing nucleotide triphosphate hydrolases"/>
    <property type="match status" value="1"/>
</dbReference>
<dbReference type="SUPFAM" id="SSF48371">
    <property type="entry name" value="ARM repeat"/>
    <property type="match status" value="1"/>
</dbReference>
<dbReference type="InterPro" id="IPR055142">
    <property type="entry name" value="ZER1-like_C"/>
</dbReference>
<keyword evidence="1" id="KW-0472">Membrane</keyword>
<evidence type="ECO:0000256" key="1">
    <source>
        <dbReference type="SAM" id="Phobius"/>
    </source>
</evidence>
<dbReference type="SUPFAM" id="SSF57850">
    <property type="entry name" value="RING/U-box"/>
    <property type="match status" value="1"/>
</dbReference>
<feature type="transmembrane region" description="Helical" evidence="1">
    <location>
        <begin position="206"/>
        <end position="232"/>
    </location>
</feature>
<feature type="transmembrane region" description="Helical" evidence="1">
    <location>
        <begin position="253"/>
        <end position="277"/>
    </location>
</feature>
<accession>A0A7R9QQ53</accession>
<keyword evidence="1" id="KW-0812">Transmembrane</keyword>
<dbReference type="GO" id="GO:0005524">
    <property type="term" value="F:ATP binding"/>
    <property type="evidence" value="ECO:0007669"/>
    <property type="project" value="InterPro"/>
</dbReference>
<protein>
    <submittedName>
        <fullName evidence="4">Uncharacterized protein</fullName>
    </submittedName>
</protein>
<dbReference type="InterPro" id="IPR027417">
    <property type="entry name" value="P-loop_NTPase"/>
</dbReference>
<feature type="domain" description="Protein zer-1 homolog-like C-terminal" evidence="3">
    <location>
        <begin position="499"/>
        <end position="615"/>
    </location>
</feature>
<dbReference type="GO" id="GO:0016887">
    <property type="term" value="F:ATP hydrolysis activity"/>
    <property type="evidence" value="ECO:0007669"/>
    <property type="project" value="InterPro"/>
</dbReference>
<evidence type="ECO:0000259" key="2">
    <source>
        <dbReference type="Pfam" id="PF00005"/>
    </source>
</evidence>
<evidence type="ECO:0000259" key="3">
    <source>
        <dbReference type="Pfam" id="PF22964"/>
    </source>
</evidence>
<dbReference type="Proteomes" id="UP000728032">
    <property type="component" value="Unassembled WGS sequence"/>
</dbReference>
<dbReference type="EMBL" id="OC921044">
    <property type="protein sequence ID" value="CAD7653061.1"/>
    <property type="molecule type" value="Genomic_DNA"/>
</dbReference>
<dbReference type="InterPro" id="IPR003439">
    <property type="entry name" value="ABC_transporter-like_ATP-bd"/>
</dbReference>
<dbReference type="AlphaFoldDB" id="A0A7R9QQ53"/>
<organism evidence="4">
    <name type="scientific">Oppiella nova</name>
    <dbReference type="NCBI Taxonomy" id="334625"/>
    <lineage>
        <taxon>Eukaryota</taxon>
        <taxon>Metazoa</taxon>
        <taxon>Ecdysozoa</taxon>
        <taxon>Arthropoda</taxon>
        <taxon>Chelicerata</taxon>
        <taxon>Arachnida</taxon>
        <taxon>Acari</taxon>
        <taxon>Acariformes</taxon>
        <taxon>Sarcoptiformes</taxon>
        <taxon>Oribatida</taxon>
        <taxon>Brachypylina</taxon>
        <taxon>Oppioidea</taxon>
        <taxon>Oppiidae</taxon>
        <taxon>Oppiella</taxon>
    </lineage>
</organism>